<dbReference type="RefSeq" id="WP_153085878.1">
    <property type="nucleotide sequence ID" value="NZ_VZAM01000031.1"/>
</dbReference>
<evidence type="ECO:0000313" key="2">
    <source>
        <dbReference type="Proteomes" id="UP000420707"/>
    </source>
</evidence>
<name>A0AAW9THX7_9BACT</name>
<sequence length="842" mass="101129">MARKWTRENVFEESKKYSSRSEFKKGSSGAFHIAYINGWLDEMTWLVHPAPKPNKWTKDAVFEESKKYSFFSDFNRKNASAYAVARKKGWLDEMTWLKRTRVIRGFWQSRENIFNESHKYKTLKEFREACYTAYNLAKDNGWLDEMTWLAKAERKPDGYWKIKENVFEESHNYQSVKEFCDANYLAYKTASDNNWLDQMTWLKKANRIKKGHWKNKETVFKEAKKYKYKSDFRRKAPSAYATAWKNGWLIEMTWFQPKGYERVIQGPIHKIYVYIDEDKKYAYVGATNNIDRRDYEHRTNSNDSVFKYFANEGKNVPKYKILREGLTIIERQREERIQSLYYRDILHYTLLNNINATGENIGSLGSLVYKWTRNKVIKEAEKYKTPTEFFTKAAGAYDAALKYKMMNEETFSWFYSKRKPPRWWNVKEHVFEESKKYKTWNEFFWKSSAAHYSARKHKWESEMTWLAHDQAVQGYWQNEEHVIEESKKYSTRTDFRKGCHAAYDYALKHNLWEKMPWIKTKVREQGYWTKERVFEEGAKYSTKMEFKKMAPTAYSKAVKYKWIEEMNWFVSNVKPKGYWQNKQNTLDESHKYSSRSEFRWGNPGAYRASIDNGWIEEMTWLKRPKSYNYKWSRENVFIESHKYESRGAFKKGSPAAYRVALQNGWLALMVWLFMKKIANKLILIIMDTTNEFIKTRVRFFRILLNAGFEDITREFHSDYRYSEEMLANYDILMKRAFKKGTYIINCDYDAANISIGEFRHKLGYSQLTDKLIALVIFLAGLKNENSRYKFGRYITVDKDMVDVYDEVMTSYPYRNPTKRCKQSIEDARIQLPRILDSIMQFS</sequence>
<accession>A0AAW9THX7</accession>
<evidence type="ECO:0000313" key="1">
    <source>
        <dbReference type="EMBL" id="MQN32688.1"/>
    </source>
</evidence>
<gene>
    <name evidence="1" type="ORF">F7D90_12205</name>
</gene>
<dbReference type="CDD" id="cd00719">
    <property type="entry name" value="GIY-YIG_SF"/>
    <property type="match status" value="1"/>
</dbReference>
<protein>
    <submittedName>
        <fullName evidence="1">GIY-YIG nuclease family protein</fullName>
    </submittedName>
</protein>
<dbReference type="AlphaFoldDB" id="A0AAW9THX7"/>
<comment type="caution">
    <text evidence="1">The sequence shown here is derived from an EMBL/GenBank/DDBJ whole genome shotgun (WGS) entry which is preliminary data.</text>
</comment>
<dbReference type="Proteomes" id="UP000420707">
    <property type="component" value="Unassembled WGS sequence"/>
</dbReference>
<reference evidence="2" key="1">
    <citation type="submission" date="2019-09" db="EMBL/GenBank/DDBJ databases">
        <title>Distinct polysaccharide growth profiles of human intestinal Prevotella copri isolates.</title>
        <authorList>
            <person name="Fehlner-Peach H."/>
            <person name="Magnabosco C."/>
            <person name="Raghavan V."/>
            <person name="Scher J.U."/>
            <person name="Tett A."/>
            <person name="Cox L.M."/>
            <person name="Gottsegen C."/>
            <person name="Watters A."/>
            <person name="Wiltshire- Gordon J.D."/>
            <person name="Segata N."/>
            <person name="Bonneau R."/>
            <person name="Littman D.R."/>
        </authorList>
    </citation>
    <scope>NUCLEOTIDE SEQUENCE [LARGE SCALE GENOMIC DNA]</scope>
    <source>
        <strain evidence="2">iAP146</strain>
    </source>
</reference>
<dbReference type="EMBL" id="VZCR01000082">
    <property type="protein sequence ID" value="MQN32688.1"/>
    <property type="molecule type" value="Genomic_DNA"/>
</dbReference>
<organism evidence="1 2">
    <name type="scientific">Segatella copri</name>
    <dbReference type="NCBI Taxonomy" id="165179"/>
    <lineage>
        <taxon>Bacteria</taxon>
        <taxon>Pseudomonadati</taxon>
        <taxon>Bacteroidota</taxon>
        <taxon>Bacteroidia</taxon>
        <taxon>Bacteroidales</taxon>
        <taxon>Prevotellaceae</taxon>
        <taxon>Segatella</taxon>
    </lineage>
</organism>
<proteinExistence type="predicted"/>